<feature type="region of interest" description="Disordered" evidence="1">
    <location>
        <begin position="84"/>
        <end position="159"/>
    </location>
</feature>
<evidence type="ECO:0008006" key="5">
    <source>
        <dbReference type="Google" id="ProtNLM"/>
    </source>
</evidence>
<gene>
    <name evidence="3" type="ORF">CLV28_1907</name>
</gene>
<dbReference type="InterPro" id="IPR021449">
    <property type="entry name" value="DUF3099"/>
</dbReference>
<proteinExistence type="predicted"/>
<organism evidence="3 4">
    <name type="scientific">Sediminihabitans luteus</name>
    <dbReference type="NCBI Taxonomy" id="1138585"/>
    <lineage>
        <taxon>Bacteria</taxon>
        <taxon>Bacillati</taxon>
        <taxon>Actinomycetota</taxon>
        <taxon>Actinomycetes</taxon>
        <taxon>Micrococcales</taxon>
        <taxon>Cellulomonadaceae</taxon>
        <taxon>Sediminihabitans</taxon>
    </lineage>
</organism>
<evidence type="ECO:0000313" key="3">
    <source>
        <dbReference type="EMBL" id="PJJ74410.1"/>
    </source>
</evidence>
<dbReference type="AlphaFoldDB" id="A0A2M9CR46"/>
<keyword evidence="4" id="KW-1185">Reference proteome</keyword>
<evidence type="ECO:0000313" key="4">
    <source>
        <dbReference type="Proteomes" id="UP000231693"/>
    </source>
</evidence>
<keyword evidence="2" id="KW-0472">Membrane</keyword>
<feature type="compositionally biased region" description="Basic and acidic residues" evidence="1">
    <location>
        <begin position="105"/>
        <end position="159"/>
    </location>
</feature>
<dbReference type="Pfam" id="PF11298">
    <property type="entry name" value="DUF3099"/>
    <property type="match status" value="1"/>
</dbReference>
<dbReference type="RefSeq" id="WP_203968258.1">
    <property type="nucleotide sequence ID" value="NZ_BOOX01000014.1"/>
</dbReference>
<name>A0A2M9CR46_9CELL</name>
<dbReference type="Proteomes" id="UP000231693">
    <property type="component" value="Unassembled WGS sequence"/>
</dbReference>
<feature type="transmembrane region" description="Helical" evidence="2">
    <location>
        <begin position="54"/>
        <end position="71"/>
    </location>
</feature>
<keyword evidence="2" id="KW-0812">Transmembrane</keyword>
<evidence type="ECO:0000256" key="2">
    <source>
        <dbReference type="SAM" id="Phobius"/>
    </source>
</evidence>
<dbReference type="EMBL" id="PGFE01000002">
    <property type="protein sequence ID" value="PJJ74410.1"/>
    <property type="molecule type" value="Genomic_DNA"/>
</dbReference>
<sequence>MKSTRTDDPVQSITDAPDSLEEDQARRFRRYAFQMSVRTACFLGFVLIDHWTRWILALGAVLLPYVAVLLVNAGRDVTSRSVTPVDHARLGTAPEPPRASTGRTPRQEAMDDGTVEHETVEHRTVDHETVDHETVDHETVDHEHAQDATRPENPREETP</sequence>
<keyword evidence="2" id="KW-1133">Transmembrane helix</keyword>
<accession>A0A2M9CR46</accession>
<comment type="caution">
    <text evidence="3">The sequence shown here is derived from an EMBL/GenBank/DDBJ whole genome shotgun (WGS) entry which is preliminary data.</text>
</comment>
<reference evidence="3 4" key="1">
    <citation type="submission" date="2017-11" db="EMBL/GenBank/DDBJ databases">
        <title>Genomic Encyclopedia of Archaeal and Bacterial Type Strains, Phase II (KMG-II): From Individual Species to Whole Genera.</title>
        <authorList>
            <person name="Goeker M."/>
        </authorList>
    </citation>
    <scope>NUCLEOTIDE SEQUENCE [LARGE SCALE GENOMIC DNA]</scope>
    <source>
        <strain evidence="3 4">DSM 25478</strain>
    </source>
</reference>
<evidence type="ECO:0000256" key="1">
    <source>
        <dbReference type="SAM" id="MobiDB-lite"/>
    </source>
</evidence>
<protein>
    <recommendedName>
        <fullName evidence="5">DUF3099 family protein</fullName>
    </recommendedName>
</protein>